<dbReference type="EMBL" id="AZQP01000038">
    <property type="protein sequence ID" value="EYE87810.1"/>
    <property type="molecule type" value="Genomic_DNA"/>
</dbReference>
<reference evidence="2 3" key="1">
    <citation type="journal article" date="2014" name="Genome Announc.">
        <title>Draft Genome Sequence of Fervidicella metallireducens Strain AeBT, an Iron-Reducing Thermoanaerobe from the Great Artesian Basin.</title>
        <authorList>
            <person name="Patel B.K."/>
        </authorList>
    </citation>
    <scope>NUCLEOTIDE SEQUENCE [LARGE SCALE GENOMIC DNA]</scope>
    <source>
        <strain evidence="2 3">AeB</strain>
    </source>
</reference>
<sequence length="61" mass="7000">MLQKIDLLSFLLILIGSIMVYGSKYIFKLLKVDFEDKRNIIFKLIGLVIAGIGFLRILEVI</sequence>
<protein>
    <submittedName>
        <fullName evidence="2">Uncharacterized protein</fullName>
    </submittedName>
</protein>
<evidence type="ECO:0000256" key="1">
    <source>
        <dbReference type="SAM" id="Phobius"/>
    </source>
</evidence>
<comment type="caution">
    <text evidence="2">The sequence shown here is derived from an EMBL/GenBank/DDBJ whole genome shotgun (WGS) entry which is preliminary data.</text>
</comment>
<keyword evidence="1" id="KW-0472">Membrane</keyword>
<gene>
    <name evidence="2" type="ORF">Q428_11420</name>
</gene>
<feature type="transmembrane region" description="Helical" evidence="1">
    <location>
        <begin position="39"/>
        <end position="58"/>
    </location>
</feature>
<accession>A0A017RV67</accession>
<name>A0A017RV67_9CLOT</name>
<feature type="transmembrane region" description="Helical" evidence="1">
    <location>
        <begin position="7"/>
        <end position="27"/>
    </location>
</feature>
<keyword evidence="1" id="KW-0812">Transmembrane</keyword>
<evidence type="ECO:0000313" key="2">
    <source>
        <dbReference type="EMBL" id="EYE87810.1"/>
    </source>
</evidence>
<organism evidence="2 3">
    <name type="scientific">Fervidicella metallireducens AeB</name>
    <dbReference type="NCBI Taxonomy" id="1403537"/>
    <lineage>
        <taxon>Bacteria</taxon>
        <taxon>Bacillati</taxon>
        <taxon>Bacillota</taxon>
        <taxon>Clostridia</taxon>
        <taxon>Eubacteriales</taxon>
        <taxon>Clostridiaceae</taxon>
        <taxon>Fervidicella</taxon>
    </lineage>
</organism>
<evidence type="ECO:0000313" key="3">
    <source>
        <dbReference type="Proteomes" id="UP000019681"/>
    </source>
</evidence>
<dbReference type="STRING" id="1403537.Q428_11420"/>
<keyword evidence="3" id="KW-1185">Reference proteome</keyword>
<keyword evidence="1" id="KW-1133">Transmembrane helix</keyword>
<proteinExistence type="predicted"/>
<dbReference type="RefSeq" id="WP_035380848.1">
    <property type="nucleotide sequence ID" value="NZ_AZQP01000038.1"/>
</dbReference>
<dbReference type="AlphaFoldDB" id="A0A017RV67"/>
<dbReference type="Proteomes" id="UP000019681">
    <property type="component" value="Unassembled WGS sequence"/>
</dbReference>